<evidence type="ECO:0000256" key="5">
    <source>
        <dbReference type="ARBA" id="ARBA00022605"/>
    </source>
</evidence>
<proteinExistence type="inferred from homology"/>
<dbReference type="Gene3D" id="3.40.50.1980">
    <property type="entry name" value="Nitrogenase molybdenum iron protein domain"/>
    <property type="match status" value="2"/>
</dbReference>
<dbReference type="SUPFAM" id="SSF53720">
    <property type="entry name" value="ALDH-like"/>
    <property type="match status" value="1"/>
</dbReference>
<dbReference type="PRINTS" id="PR00083">
    <property type="entry name" value="HOLDHDRGNASE"/>
</dbReference>
<dbReference type="HAMAP" id="MF_01024">
    <property type="entry name" value="HisD"/>
    <property type="match status" value="1"/>
</dbReference>
<dbReference type="InterPro" id="IPR022695">
    <property type="entry name" value="Histidinol_DH_monofunct"/>
</dbReference>
<dbReference type="GO" id="GO:0004399">
    <property type="term" value="F:histidinol dehydrogenase activity"/>
    <property type="evidence" value="ECO:0007669"/>
    <property type="project" value="UniProtKB-EC"/>
</dbReference>
<dbReference type="NCBIfam" id="TIGR00069">
    <property type="entry name" value="hisD"/>
    <property type="match status" value="1"/>
</dbReference>
<dbReference type="FunFam" id="3.40.50.1980:FF:000002">
    <property type="entry name" value="Histidinol dehydrogenase, chloroplastic"/>
    <property type="match status" value="1"/>
</dbReference>
<evidence type="ECO:0000256" key="1">
    <source>
        <dbReference type="ARBA" id="ARBA00001947"/>
    </source>
</evidence>
<evidence type="ECO:0000256" key="10">
    <source>
        <dbReference type="ARBA" id="ARBA00023102"/>
    </source>
</evidence>
<reference evidence="13" key="1">
    <citation type="submission" date="2020-11" db="EMBL/GenBank/DDBJ databases">
        <authorList>
            <person name="Tran Van P."/>
        </authorList>
    </citation>
    <scope>NUCLEOTIDE SEQUENCE</scope>
</reference>
<keyword evidence="7" id="KW-0862">Zinc</keyword>
<comment type="similarity">
    <text evidence="3 12">Belongs to the histidinol dehydrogenase family.</text>
</comment>
<dbReference type="PIRSF" id="PIRSF000099">
    <property type="entry name" value="Histidinol_dh"/>
    <property type="match status" value="1"/>
</dbReference>
<comment type="catalytic activity">
    <reaction evidence="11">
        <text>L-histidinol + 2 NAD(+) + H2O = L-histidine + 2 NADH + 3 H(+)</text>
        <dbReference type="Rhea" id="RHEA:20641"/>
        <dbReference type="ChEBI" id="CHEBI:15377"/>
        <dbReference type="ChEBI" id="CHEBI:15378"/>
        <dbReference type="ChEBI" id="CHEBI:57540"/>
        <dbReference type="ChEBI" id="CHEBI:57595"/>
        <dbReference type="ChEBI" id="CHEBI:57699"/>
        <dbReference type="ChEBI" id="CHEBI:57945"/>
        <dbReference type="EC" id="1.1.1.23"/>
    </reaction>
</comment>
<protein>
    <recommendedName>
        <fullName evidence="4">histidinol dehydrogenase</fullName>
        <ecNumber evidence="4">1.1.1.23</ecNumber>
    </recommendedName>
</protein>
<dbReference type="FunFam" id="3.40.50.1980:FF:000001">
    <property type="entry name" value="Histidinol dehydrogenase"/>
    <property type="match status" value="1"/>
</dbReference>
<dbReference type="GO" id="GO:0005829">
    <property type="term" value="C:cytosol"/>
    <property type="evidence" value="ECO:0007669"/>
    <property type="project" value="TreeGrafter"/>
</dbReference>
<sequence length="427" mass="45826">MKKFTHQDISETLLALERPANDSLALLDMIAAVFNDIRQAGDQAVLAYTEKFDGLSLKPKEQLVPAEEFAEAEAGLNDKLKKAIQQAAKNIETFHAAQRPRPMEMETMPGVLCKRKAHAIEKVGLYIPGGTAPLFSTVLMLAIPAKIAGCAEIVLCTPAGKDGKVHPAVLYAAHYCGVDRVYKIGGSQAIAAMALGTDTVPKVSKIFGPGNAYVTAAKQYASLLGTAIDMPAGPSEVMVIADEKAKAEHVAIDLLSQAEHGPDSQVVLLSSSQSLIDQTEKAIEKLLKQLGRQEMTAKSLGNSSLVKVQNDAEAIEICNAYAPEHLILQLENTALYEEKVRNCGSVFIGYFTPESAGDYASGTNHTLPTNGYARQYSGVSLDSFLRHTTYQEISKEGLESLGETIITMAEAEGLDAHALAVKLRLGR</sequence>
<keyword evidence="6" id="KW-0479">Metal-binding</keyword>
<evidence type="ECO:0000256" key="11">
    <source>
        <dbReference type="ARBA" id="ARBA00049489"/>
    </source>
</evidence>
<comment type="cofactor">
    <cofactor evidence="1">
        <name>Zn(2+)</name>
        <dbReference type="ChEBI" id="CHEBI:29105"/>
    </cofactor>
</comment>
<evidence type="ECO:0000256" key="4">
    <source>
        <dbReference type="ARBA" id="ARBA00012965"/>
    </source>
</evidence>
<evidence type="ECO:0000256" key="12">
    <source>
        <dbReference type="RuleBase" id="RU004175"/>
    </source>
</evidence>
<evidence type="ECO:0000256" key="7">
    <source>
        <dbReference type="ARBA" id="ARBA00022833"/>
    </source>
</evidence>
<organism evidence="13">
    <name type="scientific">Cyprideis torosa</name>
    <dbReference type="NCBI Taxonomy" id="163714"/>
    <lineage>
        <taxon>Eukaryota</taxon>
        <taxon>Metazoa</taxon>
        <taxon>Ecdysozoa</taxon>
        <taxon>Arthropoda</taxon>
        <taxon>Crustacea</taxon>
        <taxon>Oligostraca</taxon>
        <taxon>Ostracoda</taxon>
        <taxon>Podocopa</taxon>
        <taxon>Podocopida</taxon>
        <taxon>Cytherocopina</taxon>
        <taxon>Cytheroidea</taxon>
        <taxon>Cytherideidae</taxon>
        <taxon>Cyprideis</taxon>
    </lineage>
</organism>
<dbReference type="OrthoDB" id="10050401at2759"/>
<dbReference type="EC" id="1.1.1.23" evidence="4"/>
<keyword evidence="10" id="KW-0368">Histidine biosynthesis</keyword>
<keyword evidence="5" id="KW-0028">Amino-acid biosynthesis</keyword>
<keyword evidence="9" id="KW-0520">NAD</keyword>
<evidence type="ECO:0000256" key="8">
    <source>
        <dbReference type="ARBA" id="ARBA00023002"/>
    </source>
</evidence>
<dbReference type="EMBL" id="OB668669">
    <property type="protein sequence ID" value="CAD7234428.1"/>
    <property type="molecule type" value="Genomic_DNA"/>
</dbReference>
<dbReference type="AlphaFoldDB" id="A0A7R8WPK4"/>
<evidence type="ECO:0000256" key="9">
    <source>
        <dbReference type="ARBA" id="ARBA00023027"/>
    </source>
</evidence>
<dbReference type="PANTHER" id="PTHR21256">
    <property type="entry name" value="HISTIDINOL DEHYDROGENASE HDH"/>
    <property type="match status" value="1"/>
</dbReference>
<dbReference type="CDD" id="cd06572">
    <property type="entry name" value="Histidinol_dh"/>
    <property type="match status" value="1"/>
</dbReference>
<dbReference type="GO" id="GO:0000105">
    <property type="term" value="P:L-histidine biosynthetic process"/>
    <property type="evidence" value="ECO:0007669"/>
    <property type="project" value="UniProtKB-KW"/>
</dbReference>
<evidence type="ECO:0000256" key="2">
    <source>
        <dbReference type="ARBA" id="ARBA00004940"/>
    </source>
</evidence>
<dbReference type="Pfam" id="PF00815">
    <property type="entry name" value="Histidinol_dh"/>
    <property type="match status" value="1"/>
</dbReference>
<dbReference type="GO" id="GO:0051287">
    <property type="term" value="F:NAD binding"/>
    <property type="evidence" value="ECO:0007669"/>
    <property type="project" value="InterPro"/>
</dbReference>
<dbReference type="FunFam" id="1.20.5.1300:FF:000002">
    <property type="entry name" value="Histidinol dehydrogenase, chloroplastic"/>
    <property type="match status" value="1"/>
</dbReference>
<gene>
    <name evidence="13" type="ORF">CTOB1V02_LOCUS12244</name>
</gene>
<dbReference type="Gene3D" id="1.20.5.1300">
    <property type="match status" value="1"/>
</dbReference>
<name>A0A7R8WPK4_9CRUS</name>
<evidence type="ECO:0000256" key="6">
    <source>
        <dbReference type="ARBA" id="ARBA00022723"/>
    </source>
</evidence>
<evidence type="ECO:0000256" key="3">
    <source>
        <dbReference type="ARBA" id="ARBA00010178"/>
    </source>
</evidence>
<keyword evidence="8" id="KW-0560">Oxidoreductase</keyword>
<evidence type="ECO:0000313" key="13">
    <source>
        <dbReference type="EMBL" id="CAD7234428.1"/>
    </source>
</evidence>
<dbReference type="PANTHER" id="PTHR21256:SF2">
    <property type="entry name" value="HISTIDINE BIOSYNTHESIS TRIFUNCTIONAL PROTEIN"/>
    <property type="match status" value="1"/>
</dbReference>
<dbReference type="InterPro" id="IPR016161">
    <property type="entry name" value="Ald_DH/histidinol_DH"/>
</dbReference>
<comment type="pathway">
    <text evidence="2">Amino-acid biosynthesis; L-histidine biosynthesis; L-histidine from 5-phospho-alpha-D-ribose 1-diphosphate: step 9/9.</text>
</comment>
<accession>A0A7R8WPK4</accession>
<dbReference type="GO" id="GO:0046872">
    <property type="term" value="F:metal ion binding"/>
    <property type="evidence" value="ECO:0007669"/>
    <property type="project" value="UniProtKB-KW"/>
</dbReference>
<dbReference type="InterPro" id="IPR012131">
    <property type="entry name" value="Hstdl_DH"/>
</dbReference>